<name>G0AGW8_COLFT</name>
<reference evidence="1 2" key="1">
    <citation type="journal article" date="2004" name="Environ. Microbiol.">
        <title>Phylogeny-function analysis of (meta)genomic libraries: screening for expression of ribosomal RNA genes by large-insert library fluorescent in situ hybridization (LIL-FISH).</title>
        <authorList>
            <person name="Leveau J.H."/>
            <person name="Gerards S."/>
            <person name="de Boer W."/>
            <person name="van Veen J.A."/>
        </authorList>
    </citation>
    <scope>NUCLEOTIDE SEQUENCE [LARGE SCALE GENOMIC DNA]</scope>
    <source>
        <strain evidence="1 2">Ter331</strain>
    </source>
</reference>
<evidence type="ECO:0000313" key="1">
    <source>
        <dbReference type="EMBL" id="AEK61973.1"/>
    </source>
</evidence>
<dbReference type="AlphaFoldDB" id="G0AGW8"/>
<keyword evidence="2" id="KW-1185">Reference proteome</keyword>
<dbReference type="STRING" id="1005048.CFU_2143"/>
<reference evidence="1 2" key="2">
    <citation type="journal article" date="2006" name="J. Microbiol. Methods">
        <title>Genomic flank-sequencing of plasposon insertion sites for rapid identification of functional genes.</title>
        <authorList>
            <person name="Leveau J.H."/>
            <person name="Gerards S."/>
            <person name="Fritsche K."/>
            <person name="Zondag G."/>
            <person name="van Veen J.A."/>
        </authorList>
    </citation>
    <scope>NUCLEOTIDE SEQUENCE [LARGE SCALE GENOMIC DNA]</scope>
    <source>
        <strain evidence="1 2">Ter331</strain>
    </source>
</reference>
<protein>
    <submittedName>
        <fullName evidence="1">Uncharacterized protein</fullName>
    </submittedName>
</protein>
<sequence length="30" mass="3595">MWAVLFFWVHFFVYPYCNGDAKGYCDCIAK</sequence>
<reference evidence="2" key="6">
    <citation type="submission" date="2011-05" db="EMBL/GenBank/DDBJ databases">
        <title>Complete sequence of Collimonas fungivorans Ter331.</title>
        <authorList>
            <person name="Leveau J.H."/>
        </authorList>
    </citation>
    <scope>NUCLEOTIDE SEQUENCE [LARGE SCALE GENOMIC DNA]</scope>
    <source>
        <strain evidence="2">Ter331</strain>
    </source>
</reference>
<dbReference type="Proteomes" id="UP000008392">
    <property type="component" value="Chromosome"/>
</dbReference>
<accession>G0AGW8</accession>
<reference evidence="1 2" key="3">
    <citation type="journal article" date="2008" name="FEMS Microbiol. Ecol.">
        <title>Identification and characterization of genes underlying chitinolysis in Collimonas fungivorans Ter331.</title>
        <authorList>
            <person name="Fritsche K."/>
            <person name="de Boer W."/>
            <person name="Gerards S."/>
            <person name="van den Berg M."/>
            <person name="van Veen J.A."/>
            <person name="Leveau J.H."/>
        </authorList>
    </citation>
    <scope>NUCLEOTIDE SEQUENCE [LARGE SCALE GENOMIC DNA]</scope>
    <source>
        <strain evidence="1 2">Ter331</strain>
    </source>
</reference>
<proteinExistence type="predicted"/>
<reference evidence="1 2" key="5">
    <citation type="journal article" date="2011" name="ISME J.">
        <title>Dual transcriptional profiling of a bacterial/fungal confrontation: Collimonas fungivorans versus Aspergillus niger.</title>
        <authorList>
            <person name="Mela F."/>
            <person name="Fritsche K."/>
            <person name="de Boer W."/>
            <person name="van Veen J.A."/>
            <person name="de Graaff L.H."/>
            <person name="van den Berg M."/>
            <person name="Leveau J.H."/>
        </authorList>
    </citation>
    <scope>NUCLEOTIDE SEQUENCE [LARGE SCALE GENOMIC DNA]</scope>
    <source>
        <strain evidence="1 2">Ter331</strain>
    </source>
</reference>
<gene>
    <name evidence="1" type="ordered locus">CFU_2143</name>
</gene>
<dbReference type="EMBL" id="CP002745">
    <property type="protein sequence ID" value="AEK61973.1"/>
    <property type="molecule type" value="Genomic_DNA"/>
</dbReference>
<dbReference type="HOGENOM" id="CLU_3402937_0_0_4"/>
<evidence type="ECO:0000313" key="2">
    <source>
        <dbReference type="Proteomes" id="UP000008392"/>
    </source>
</evidence>
<reference evidence="1 2" key="4">
    <citation type="journal article" date="2010" name="Environ. Microbiol.">
        <title>The bacterial genus Collimonas: mycophagy, weathering and other adaptive solutions to life in oligotrophic soil environments.</title>
        <authorList>
            <person name="Leveau J.H."/>
            <person name="Uroz S."/>
            <person name="de Boer W."/>
        </authorList>
    </citation>
    <scope>NUCLEOTIDE SEQUENCE [LARGE SCALE GENOMIC DNA]</scope>
    <source>
        <strain evidence="1 2">Ter331</strain>
    </source>
</reference>
<dbReference type="KEGG" id="cfu:CFU_2143"/>
<organism evidence="1 2">
    <name type="scientific">Collimonas fungivorans (strain Ter331)</name>
    <dbReference type="NCBI Taxonomy" id="1005048"/>
    <lineage>
        <taxon>Bacteria</taxon>
        <taxon>Pseudomonadati</taxon>
        <taxon>Pseudomonadota</taxon>
        <taxon>Betaproteobacteria</taxon>
        <taxon>Burkholderiales</taxon>
        <taxon>Oxalobacteraceae</taxon>
        <taxon>Collimonas</taxon>
    </lineage>
</organism>